<dbReference type="GO" id="GO:0016747">
    <property type="term" value="F:acyltransferase activity, transferring groups other than amino-acyl groups"/>
    <property type="evidence" value="ECO:0007669"/>
    <property type="project" value="InterPro"/>
</dbReference>
<dbReference type="SUPFAM" id="SSF55729">
    <property type="entry name" value="Acyl-CoA N-acyltransferases (Nat)"/>
    <property type="match status" value="1"/>
</dbReference>
<dbReference type="EMBL" id="FMJE01000005">
    <property type="protein sequence ID" value="SCM83011.1"/>
    <property type="molecule type" value="Genomic_DNA"/>
</dbReference>
<dbReference type="InterPro" id="IPR016181">
    <property type="entry name" value="Acyl_CoA_acyltransferase"/>
</dbReference>
<reference evidence="2" key="1">
    <citation type="submission" date="2016-08" db="EMBL/GenBank/DDBJ databases">
        <authorList>
            <person name="Seilhamer J.J."/>
        </authorList>
    </citation>
    <scope>NUCLEOTIDE SEQUENCE</scope>
    <source>
        <strain evidence="2">86</strain>
    </source>
</reference>
<feature type="domain" description="N-acetyltransferase" evidence="1">
    <location>
        <begin position="4"/>
        <end position="158"/>
    </location>
</feature>
<protein>
    <submittedName>
        <fullName evidence="2">N-acetylglutamate synthase</fullName>
    </submittedName>
</protein>
<accession>A0A212LZS1</accession>
<evidence type="ECO:0000259" key="1">
    <source>
        <dbReference type="PROSITE" id="PS51186"/>
    </source>
</evidence>
<dbReference type="Gene3D" id="3.40.630.30">
    <property type="match status" value="1"/>
</dbReference>
<dbReference type="RefSeq" id="WP_288185548.1">
    <property type="nucleotide sequence ID" value="NZ_LT608335.1"/>
</dbReference>
<dbReference type="InterPro" id="IPR000182">
    <property type="entry name" value="GNAT_dom"/>
</dbReference>
<dbReference type="AlphaFoldDB" id="A0A212LZS1"/>
<organism evidence="2">
    <name type="scientific">uncultured Sporomusa sp</name>
    <dbReference type="NCBI Taxonomy" id="307249"/>
    <lineage>
        <taxon>Bacteria</taxon>
        <taxon>Bacillati</taxon>
        <taxon>Bacillota</taxon>
        <taxon>Negativicutes</taxon>
        <taxon>Selenomonadales</taxon>
        <taxon>Sporomusaceae</taxon>
        <taxon>Sporomusa</taxon>
        <taxon>environmental samples</taxon>
    </lineage>
</organism>
<name>A0A212LZS1_9FIRM</name>
<proteinExistence type="predicted"/>
<gene>
    <name evidence="2" type="ORF">KL86SPO_50783</name>
</gene>
<sequence length="158" mass="17745">MTNVKIVDLTATKYEEALAVFRRSDWDETSLMYVKAEMKAFLKGDIAGYVRAHFVAATVDGSIIGVAAWAPSMCAFSVYELSWATVLPEWRHRGVNTLMLQERIEKIKAHHGEGRFTVLVYTWVNPMYARAGFVPVTANGERFVDNKGKCMMLAQFAG</sequence>
<dbReference type="CDD" id="cd04301">
    <property type="entry name" value="NAT_SF"/>
    <property type="match status" value="1"/>
</dbReference>
<dbReference type="Pfam" id="PF13673">
    <property type="entry name" value="Acetyltransf_10"/>
    <property type="match status" value="1"/>
</dbReference>
<dbReference type="PROSITE" id="PS51186">
    <property type="entry name" value="GNAT"/>
    <property type="match status" value="1"/>
</dbReference>
<evidence type="ECO:0000313" key="2">
    <source>
        <dbReference type="EMBL" id="SCM83011.1"/>
    </source>
</evidence>